<dbReference type="GO" id="GO:0016301">
    <property type="term" value="F:kinase activity"/>
    <property type="evidence" value="ECO:0007669"/>
    <property type="project" value="UniProtKB-KW"/>
</dbReference>
<dbReference type="GO" id="GO:0005886">
    <property type="term" value="C:plasma membrane"/>
    <property type="evidence" value="ECO:0007669"/>
    <property type="project" value="UniProtKB-SubCell"/>
</dbReference>
<keyword evidence="5" id="KW-0808">Transferase</keyword>
<dbReference type="STRING" id="1603606.DSOUD_1653"/>
<dbReference type="OrthoDB" id="5460798at2"/>
<dbReference type="InterPro" id="IPR036938">
    <property type="entry name" value="PAP2/HPO_sf"/>
</dbReference>
<dbReference type="GO" id="GO:0008654">
    <property type="term" value="P:phospholipid biosynthetic process"/>
    <property type="evidence" value="ECO:0007669"/>
    <property type="project" value="UniProtKB-KW"/>
</dbReference>
<evidence type="ECO:0000256" key="18">
    <source>
        <dbReference type="PIRSR" id="PIRSR600829-4"/>
    </source>
</evidence>
<feature type="binding site" evidence="17">
    <location>
        <position position="72"/>
    </location>
    <ligand>
        <name>ATP</name>
        <dbReference type="ChEBI" id="CHEBI:30616"/>
    </ligand>
</feature>
<dbReference type="Pfam" id="PF01569">
    <property type="entry name" value="PAP2"/>
    <property type="match status" value="1"/>
</dbReference>
<proteinExistence type="inferred from homology"/>
<keyword evidence="9 17" id="KW-0067">ATP-binding</keyword>
<dbReference type="KEGG" id="des:DSOUD_1653"/>
<evidence type="ECO:0000256" key="1">
    <source>
        <dbReference type="ARBA" id="ARBA00004651"/>
    </source>
</evidence>
<dbReference type="CDD" id="cd14266">
    <property type="entry name" value="UDPK_IM_PAP2_like"/>
    <property type="match status" value="1"/>
</dbReference>
<keyword evidence="7 17" id="KW-0547">Nucleotide-binding</keyword>
<protein>
    <submittedName>
        <fullName evidence="21">Diacylglycerol kinase</fullName>
    </submittedName>
</protein>
<gene>
    <name evidence="21" type="ORF">DSOUD_1653</name>
</gene>
<feature type="binding site" evidence="18">
    <location>
        <position position="72"/>
    </location>
    <ligand>
        <name>a divalent metal cation</name>
        <dbReference type="ChEBI" id="CHEBI:60240"/>
    </ligand>
</feature>
<dbReference type="Gene3D" id="1.20.144.10">
    <property type="entry name" value="Phosphatidic acid phosphatase type 2/haloperoxidase"/>
    <property type="match status" value="1"/>
</dbReference>
<keyword evidence="13" id="KW-0594">Phospholipid biosynthesis</keyword>
<evidence type="ECO:0000256" key="16">
    <source>
        <dbReference type="PIRSR" id="PIRSR600829-2"/>
    </source>
</evidence>
<keyword evidence="11" id="KW-0443">Lipid metabolism</keyword>
<evidence type="ECO:0000256" key="13">
    <source>
        <dbReference type="ARBA" id="ARBA00023209"/>
    </source>
</evidence>
<dbReference type="PANTHER" id="PTHR34299:SF1">
    <property type="entry name" value="DIACYLGLYCEROL KINASE"/>
    <property type="match status" value="1"/>
</dbReference>
<evidence type="ECO:0000256" key="15">
    <source>
        <dbReference type="PIRSR" id="PIRSR600829-1"/>
    </source>
</evidence>
<dbReference type="InterPro" id="IPR036945">
    <property type="entry name" value="DAGK_sf"/>
</dbReference>
<keyword evidence="8 21" id="KW-0418">Kinase</keyword>
<feature type="transmembrane region" description="Helical" evidence="19">
    <location>
        <begin position="92"/>
        <end position="112"/>
    </location>
</feature>
<evidence type="ECO:0000259" key="20">
    <source>
        <dbReference type="Pfam" id="PF01569"/>
    </source>
</evidence>
<dbReference type="EMBL" id="CP010802">
    <property type="protein sequence ID" value="ALC16431.1"/>
    <property type="molecule type" value="Genomic_DNA"/>
</dbReference>
<dbReference type="PANTHER" id="PTHR34299">
    <property type="entry name" value="DIACYLGLYCEROL KINASE"/>
    <property type="match status" value="1"/>
</dbReference>
<evidence type="ECO:0000256" key="14">
    <source>
        <dbReference type="ARBA" id="ARBA00023264"/>
    </source>
</evidence>
<comment type="similarity">
    <text evidence="2">Belongs to the bacterial diacylglycerol kinase family.</text>
</comment>
<keyword evidence="10 19" id="KW-1133">Transmembrane helix</keyword>
<feature type="transmembrane region" description="Helical" evidence="19">
    <location>
        <begin position="52"/>
        <end position="71"/>
    </location>
</feature>
<feature type="transmembrane region" description="Helical" evidence="19">
    <location>
        <begin position="132"/>
        <end position="149"/>
    </location>
</feature>
<evidence type="ECO:0000256" key="19">
    <source>
        <dbReference type="SAM" id="Phobius"/>
    </source>
</evidence>
<evidence type="ECO:0000256" key="4">
    <source>
        <dbReference type="ARBA" id="ARBA00022516"/>
    </source>
</evidence>
<evidence type="ECO:0000256" key="10">
    <source>
        <dbReference type="ARBA" id="ARBA00022989"/>
    </source>
</evidence>
<dbReference type="Gene3D" id="1.10.287.3610">
    <property type="match status" value="1"/>
</dbReference>
<dbReference type="Proteomes" id="UP000057158">
    <property type="component" value="Chromosome"/>
</dbReference>
<comment type="cofactor">
    <cofactor evidence="18">
        <name>Mg(2+)</name>
        <dbReference type="ChEBI" id="CHEBI:18420"/>
    </cofactor>
    <text evidence="18">Mn(2+), Zn(2+), Cd(2+) and Co(2+) support activity to lesser extents.</text>
</comment>
<feature type="binding site" evidence="16">
    <location>
        <position position="65"/>
    </location>
    <ligand>
        <name>substrate</name>
    </ligand>
</feature>
<keyword evidence="14" id="KW-1208">Phospholipid metabolism</keyword>
<reference evidence="21 22" key="1">
    <citation type="submission" date="2015-07" db="EMBL/GenBank/DDBJ databases">
        <title>Isolation and Genomic Characterization of a Novel Halophilic Metal-Reducing Deltaproteobacterium from the Deep Subsurface.</title>
        <authorList>
            <person name="Badalamenti J.P."/>
            <person name="Summers Z.M."/>
            <person name="Gralnick J.A."/>
            <person name="Bond D.R."/>
        </authorList>
    </citation>
    <scope>NUCLEOTIDE SEQUENCE [LARGE SCALE GENOMIC DNA]</scope>
    <source>
        <strain evidence="21 22">WTL</strain>
    </source>
</reference>
<dbReference type="GO" id="GO:0005524">
    <property type="term" value="F:ATP binding"/>
    <property type="evidence" value="ECO:0007669"/>
    <property type="project" value="UniProtKB-KW"/>
</dbReference>
<feature type="transmembrane region" description="Helical" evidence="19">
    <location>
        <begin position="170"/>
        <end position="193"/>
    </location>
</feature>
<keyword evidence="18" id="KW-0479">Metal-binding</keyword>
<feature type="transmembrane region" description="Helical" evidence="19">
    <location>
        <begin position="213"/>
        <end position="231"/>
    </location>
</feature>
<keyword evidence="6 19" id="KW-0812">Transmembrane</keyword>
<feature type="domain" description="Phosphatidic acid phosphatase type 2/haloperoxidase" evidence="20">
    <location>
        <begin position="151"/>
        <end position="230"/>
    </location>
</feature>
<name>A0A0M5IZ13_9BACT</name>
<dbReference type="PATRIC" id="fig|1603606.3.peg.1801"/>
<evidence type="ECO:0000256" key="9">
    <source>
        <dbReference type="ARBA" id="ARBA00022840"/>
    </source>
</evidence>
<evidence type="ECO:0000256" key="8">
    <source>
        <dbReference type="ARBA" id="ARBA00022777"/>
    </source>
</evidence>
<evidence type="ECO:0000256" key="5">
    <source>
        <dbReference type="ARBA" id="ARBA00022679"/>
    </source>
</evidence>
<dbReference type="Pfam" id="PF01219">
    <property type="entry name" value="DAGK_prokar"/>
    <property type="match status" value="1"/>
</dbReference>
<evidence type="ECO:0000256" key="2">
    <source>
        <dbReference type="ARBA" id="ARBA00005967"/>
    </source>
</evidence>
<keyword evidence="22" id="KW-1185">Reference proteome</keyword>
<dbReference type="SUPFAM" id="SSF48317">
    <property type="entry name" value="Acid phosphatase/Vanadium-dependent haloperoxidase"/>
    <property type="match status" value="1"/>
</dbReference>
<evidence type="ECO:0000256" key="12">
    <source>
        <dbReference type="ARBA" id="ARBA00023136"/>
    </source>
</evidence>
<dbReference type="InterPro" id="IPR000326">
    <property type="entry name" value="PAP2/HPO"/>
</dbReference>
<evidence type="ECO:0000313" key="22">
    <source>
        <dbReference type="Proteomes" id="UP000057158"/>
    </source>
</evidence>
<evidence type="ECO:0000256" key="17">
    <source>
        <dbReference type="PIRSR" id="PIRSR600829-3"/>
    </source>
</evidence>
<dbReference type="AlphaFoldDB" id="A0A0M5IZ13"/>
<feature type="active site" description="Proton acceptor" evidence="15">
    <location>
        <position position="65"/>
    </location>
</feature>
<evidence type="ECO:0000256" key="3">
    <source>
        <dbReference type="ARBA" id="ARBA00022475"/>
    </source>
</evidence>
<keyword evidence="4" id="KW-0444">Lipid biosynthesis</keyword>
<evidence type="ECO:0000313" key="21">
    <source>
        <dbReference type="EMBL" id="ALC16431.1"/>
    </source>
</evidence>
<keyword evidence="3" id="KW-1003">Cell membrane</keyword>
<dbReference type="GO" id="GO:0046872">
    <property type="term" value="F:metal ion binding"/>
    <property type="evidence" value="ECO:0007669"/>
    <property type="project" value="UniProtKB-KW"/>
</dbReference>
<feature type="transmembrane region" description="Helical" evidence="19">
    <location>
        <begin position="29"/>
        <end position="46"/>
    </location>
</feature>
<accession>A0A0M5IZ13</accession>
<sequence>MKPSSWLESVNCAIEGILWSVKSQRHMRYHFVAAVSVLLMALFFHVSALEFLLLAFAVILVIFAELVNTAFEVVVDLVSPDFHLLARRAKDVAAGAVLVTSVGALIAGYLVLSRYVFPGTGWDFSGLGPPRGELSVVSVLVVTILVVFIKACTGRGTPLHGGMPSGHAAVAFSIATSVALSSVGALTTLLAVVLATMVCHSRLLLKIHTLREVLVGILLGVVVTLILHLLFA</sequence>
<dbReference type="InterPro" id="IPR000829">
    <property type="entry name" value="DAGK"/>
</dbReference>
<evidence type="ECO:0000256" key="6">
    <source>
        <dbReference type="ARBA" id="ARBA00022692"/>
    </source>
</evidence>
<keyword evidence="12 19" id="KW-0472">Membrane</keyword>
<evidence type="ECO:0000256" key="7">
    <source>
        <dbReference type="ARBA" id="ARBA00022741"/>
    </source>
</evidence>
<feature type="binding site" evidence="17">
    <location>
        <begin position="90"/>
        <end position="91"/>
    </location>
    <ligand>
        <name>ATP</name>
        <dbReference type="ChEBI" id="CHEBI:30616"/>
    </ligand>
</feature>
<comment type="subcellular location">
    <subcellularLocation>
        <location evidence="1">Cell membrane</location>
        <topology evidence="1">Multi-pass membrane protein</topology>
    </subcellularLocation>
</comment>
<organism evidence="21 22">
    <name type="scientific">Desulfuromonas soudanensis</name>
    <dbReference type="NCBI Taxonomy" id="1603606"/>
    <lineage>
        <taxon>Bacteria</taxon>
        <taxon>Pseudomonadati</taxon>
        <taxon>Thermodesulfobacteriota</taxon>
        <taxon>Desulfuromonadia</taxon>
        <taxon>Desulfuromonadales</taxon>
        <taxon>Desulfuromonadaceae</taxon>
        <taxon>Desulfuromonas</taxon>
    </lineage>
</organism>
<dbReference type="RefSeq" id="WP_053550532.1">
    <property type="nucleotide sequence ID" value="NZ_CP010802.1"/>
</dbReference>
<keyword evidence="18" id="KW-0460">Magnesium</keyword>
<evidence type="ECO:0000256" key="11">
    <source>
        <dbReference type="ARBA" id="ARBA00023098"/>
    </source>
</evidence>